<dbReference type="InterPro" id="IPR036052">
    <property type="entry name" value="TrpB-like_PALP_sf"/>
</dbReference>
<dbReference type="SUPFAM" id="SSF53686">
    <property type="entry name" value="Tryptophan synthase beta subunit-like PLP-dependent enzymes"/>
    <property type="match status" value="1"/>
</dbReference>
<evidence type="ECO:0000256" key="3">
    <source>
        <dbReference type="ARBA" id="ARBA00023239"/>
    </source>
</evidence>
<keyword evidence="3" id="KW-0456">Lyase</keyword>
<accession>A0A2M9ZQH2</accession>
<dbReference type="InterPro" id="IPR001926">
    <property type="entry name" value="TrpB-like_PALP"/>
</dbReference>
<protein>
    <submittedName>
        <fullName evidence="6">Pyridoxal-phosphate dependent protein</fullName>
    </submittedName>
</protein>
<dbReference type="EMBL" id="NPDY01000003">
    <property type="protein sequence ID" value="PJZ70486.1"/>
    <property type="molecule type" value="Genomic_DNA"/>
</dbReference>
<dbReference type="Proteomes" id="UP000231962">
    <property type="component" value="Unassembled WGS sequence"/>
</dbReference>
<evidence type="ECO:0000313" key="8">
    <source>
        <dbReference type="Proteomes" id="UP000231990"/>
    </source>
</evidence>
<evidence type="ECO:0000313" key="7">
    <source>
        <dbReference type="Proteomes" id="UP000231962"/>
    </source>
</evidence>
<dbReference type="GO" id="GO:0006565">
    <property type="term" value="P:L-serine catabolic process"/>
    <property type="evidence" value="ECO:0007669"/>
    <property type="project" value="TreeGrafter"/>
</dbReference>
<dbReference type="AlphaFoldDB" id="A0A2M9ZQH2"/>
<evidence type="ECO:0000256" key="2">
    <source>
        <dbReference type="ARBA" id="ARBA00022898"/>
    </source>
</evidence>
<evidence type="ECO:0000259" key="4">
    <source>
        <dbReference type="Pfam" id="PF00291"/>
    </source>
</evidence>
<dbReference type="RefSeq" id="WP_100713055.1">
    <property type="nucleotide sequence ID" value="NZ_NPDY01000003.1"/>
</dbReference>
<dbReference type="PANTHER" id="PTHR48078">
    <property type="entry name" value="THREONINE DEHYDRATASE, MITOCHONDRIAL-RELATED"/>
    <property type="match status" value="1"/>
</dbReference>
<reference evidence="7 8" key="1">
    <citation type="submission" date="2017-07" db="EMBL/GenBank/DDBJ databases">
        <title>Leptospira spp. isolated from tropical soils.</title>
        <authorList>
            <person name="Thibeaux R."/>
            <person name="Iraola G."/>
            <person name="Ferres I."/>
            <person name="Bierque E."/>
            <person name="Girault D."/>
            <person name="Soupe-Gilbert M.-E."/>
            <person name="Picardeau M."/>
            <person name="Goarant C."/>
        </authorList>
    </citation>
    <scope>NUCLEOTIDE SEQUENCE [LARGE SCALE GENOMIC DNA]</scope>
    <source>
        <strain evidence="6 8">FH1-B-B1</strain>
        <strain evidence="5 7">FH1-B-C1</strain>
    </source>
</reference>
<evidence type="ECO:0000313" key="5">
    <source>
        <dbReference type="EMBL" id="PJZ70486.1"/>
    </source>
</evidence>
<gene>
    <name evidence="5" type="ORF">CH360_05710</name>
    <name evidence="6" type="ORF">CH373_05290</name>
</gene>
<name>A0A2M9ZQH2_9LEPT</name>
<evidence type="ECO:0000256" key="1">
    <source>
        <dbReference type="ARBA" id="ARBA00001933"/>
    </source>
</evidence>
<dbReference type="OrthoDB" id="9811476at2"/>
<sequence length="325" mass="34490">MNSQVRNLTLPEIDGVFSTYQKIRKWIPRSPLIKAPSLGPNCWLKLETLMPTGSFKVRGAFASLLKISDGTSIVSCSAGNHGLALAYAATKLKAKACIVVSEAASPRKIELLKQSSVELVIQGANYDQAEDYARGLAEIRNAYYLSPYNDPEVILGQASVGLEILELFSEEVTVVSPIGGGGLLAGVGMALSTRPGSIAIGVEAENSAPMKVALKMGEVTKIPIGRTVADGLAGNLEDGTITLDLLQRYAPETLTVSEKEIHDAMGHLADHYGILSEGAGAVGIASVLSGKVTSTREQPLVVLVTGRNVRTDTWVDILYNKNSII</sequence>
<dbReference type="EMBL" id="NPDZ01000002">
    <property type="protein sequence ID" value="PJZ74322.1"/>
    <property type="molecule type" value="Genomic_DNA"/>
</dbReference>
<dbReference type="PANTHER" id="PTHR48078:SF6">
    <property type="entry name" value="L-THREONINE DEHYDRATASE CATABOLIC TDCB"/>
    <property type="match status" value="1"/>
</dbReference>
<dbReference type="Proteomes" id="UP000231990">
    <property type="component" value="Unassembled WGS sequence"/>
</dbReference>
<feature type="domain" description="Tryptophan synthase beta chain-like PALP" evidence="4">
    <location>
        <begin position="26"/>
        <end position="306"/>
    </location>
</feature>
<dbReference type="GO" id="GO:0003941">
    <property type="term" value="F:L-serine ammonia-lyase activity"/>
    <property type="evidence" value="ECO:0007669"/>
    <property type="project" value="TreeGrafter"/>
</dbReference>
<dbReference type="Pfam" id="PF00291">
    <property type="entry name" value="PALP"/>
    <property type="match status" value="1"/>
</dbReference>
<keyword evidence="7" id="KW-1185">Reference proteome</keyword>
<dbReference type="GO" id="GO:0004794">
    <property type="term" value="F:threonine deaminase activity"/>
    <property type="evidence" value="ECO:0007669"/>
    <property type="project" value="TreeGrafter"/>
</dbReference>
<evidence type="ECO:0000313" key="6">
    <source>
        <dbReference type="EMBL" id="PJZ74322.1"/>
    </source>
</evidence>
<dbReference type="Gene3D" id="3.40.50.1100">
    <property type="match status" value="2"/>
</dbReference>
<comment type="caution">
    <text evidence="6">The sequence shown here is derived from an EMBL/GenBank/DDBJ whole genome shotgun (WGS) entry which is preliminary data.</text>
</comment>
<dbReference type="GO" id="GO:0006567">
    <property type="term" value="P:L-threonine catabolic process"/>
    <property type="evidence" value="ECO:0007669"/>
    <property type="project" value="TreeGrafter"/>
</dbReference>
<proteinExistence type="predicted"/>
<keyword evidence="2" id="KW-0663">Pyridoxal phosphate</keyword>
<comment type="cofactor">
    <cofactor evidence="1">
        <name>pyridoxal 5'-phosphate</name>
        <dbReference type="ChEBI" id="CHEBI:597326"/>
    </cofactor>
</comment>
<dbReference type="InterPro" id="IPR050147">
    <property type="entry name" value="Ser/Thr_Dehydratase"/>
</dbReference>
<dbReference type="GO" id="GO:0009097">
    <property type="term" value="P:isoleucine biosynthetic process"/>
    <property type="evidence" value="ECO:0007669"/>
    <property type="project" value="TreeGrafter"/>
</dbReference>
<organism evidence="6 8">
    <name type="scientific">Leptospira perolatii</name>
    <dbReference type="NCBI Taxonomy" id="2023191"/>
    <lineage>
        <taxon>Bacteria</taxon>
        <taxon>Pseudomonadati</taxon>
        <taxon>Spirochaetota</taxon>
        <taxon>Spirochaetia</taxon>
        <taxon>Leptospirales</taxon>
        <taxon>Leptospiraceae</taxon>
        <taxon>Leptospira</taxon>
    </lineage>
</organism>